<comment type="caution">
    <text evidence="7">The sequence shown here is derived from an EMBL/GenBank/DDBJ whole genome shotgun (WGS) entry which is preliminary data.</text>
</comment>
<evidence type="ECO:0000256" key="4">
    <source>
        <dbReference type="ARBA" id="ARBA00023136"/>
    </source>
</evidence>
<protein>
    <submittedName>
        <fullName evidence="7">MFS general substrate transporter</fullName>
    </submittedName>
</protein>
<dbReference type="InterPro" id="IPR036259">
    <property type="entry name" value="MFS_trans_sf"/>
</dbReference>
<dbReference type="InterPro" id="IPR011701">
    <property type="entry name" value="MFS"/>
</dbReference>
<feature type="transmembrane region" description="Helical" evidence="5">
    <location>
        <begin position="154"/>
        <end position="173"/>
    </location>
</feature>
<feature type="transmembrane region" description="Helical" evidence="5">
    <location>
        <begin position="130"/>
        <end position="148"/>
    </location>
</feature>
<evidence type="ECO:0000256" key="3">
    <source>
        <dbReference type="ARBA" id="ARBA00022989"/>
    </source>
</evidence>
<name>A0A4T0M1L7_9BASI</name>
<dbReference type="PANTHER" id="PTHR23502:SF36">
    <property type="entry name" value="MEMBRANE TRANSPORTER"/>
    <property type="match status" value="1"/>
</dbReference>
<gene>
    <name evidence="7" type="ORF">E3Q22_03562</name>
</gene>
<dbReference type="Pfam" id="PF07690">
    <property type="entry name" value="MFS_1"/>
    <property type="match status" value="1"/>
</dbReference>
<evidence type="ECO:0000256" key="1">
    <source>
        <dbReference type="ARBA" id="ARBA00004141"/>
    </source>
</evidence>
<evidence type="ECO:0000256" key="5">
    <source>
        <dbReference type="SAM" id="Phobius"/>
    </source>
</evidence>
<feature type="transmembrane region" description="Helical" evidence="5">
    <location>
        <begin position="370"/>
        <end position="389"/>
    </location>
</feature>
<evidence type="ECO:0000313" key="8">
    <source>
        <dbReference type="Proteomes" id="UP000310685"/>
    </source>
</evidence>
<organism evidence="7 8">
    <name type="scientific">Wallemia mellicola</name>
    <dbReference type="NCBI Taxonomy" id="1708541"/>
    <lineage>
        <taxon>Eukaryota</taxon>
        <taxon>Fungi</taxon>
        <taxon>Dikarya</taxon>
        <taxon>Basidiomycota</taxon>
        <taxon>Wallemiomycotina</taxon>
        <taxon>Wallemiomycetes</taxon>
        <taxon>Wallemiales</taxon>
        <taxon>Wallemiaceae</taxon>
        <taxon>Wallemia</taxon>
    </lineage>
</organism>
<evidence type="ECO:0000259" key="6">
    <source>
        <dbReference type="PROSITE" id="PS50850"/>
    </source>
</evidence>
<reference evidence="7 8" key="1">
    <citation type="submission" date="2019-03" db="EMBL/GenBank/DDBJ databases">
        <title>Sequencing 25 genomes of Wallemia mellicola.</title>
        <authorList>
            <person name="Gostincar C."/>
        </authorList>
    </citation>
    <scope>NUCLEOTIDE SEQUENCE [LARGE SCALE GENOMIC DNA]</scope>
    <source>
        <strain evidence="7 8">EXF-6152</strain>
    </source>
</reference>
<keyword evidence="4 5" id="KW-0472">Membrane</keyword>
<dbReference type="GO" id="GO:0022857">
    <property type="term" value="F:transmembrane transporter activity"/>
    <property type="evidence" value="ECO:0007669"/>
    <property type="project" value="InterPro"/>
</dbReference>
<dbReference type="PANTHER" id="PTHR23502">
    <property type="entry name" value="MAJOR FACILITATOR SUPERFAMILY"/>
    <property type="match status" value="1"/>
</dbReference>
<keyword evidence="3 5" id="KW-1133">Transmembrane helix</keyword>
<feature type="transmembrane region" description="Helical" evidence="5">
    <location>
        <begin position="462"/>
        <end position="485"/>
    </location>
</feature>
<feature type="domain" description="Major facilitator superfamily (MFS) profile" evidence="6">
    <location>
        <begin position="65"/>
        <end position="490"/>
    </location>
</feature>
<dbReference type="SUPFAM" id="SSF103473">
    <property type="entry name" value="MFS general substrate transporter"/>
    <property type="match status" value="1"/>
</dbReference>
<dbReference type="EMBL" id="SPRC01000047">
    <property type="protein sequence ID" value="TIB76403.1"/>
    <property type="molecule type" value="Genomic_DNA"/>
</dbReference>
<keyword evidence="2 5" id="KW-0812">Transmembrane</keyword>
<evidence type="ECO:0000313" key="7">
    <source>
        <dbReference type="EMBL" id="TIB76403.1"/>
    </source>
</evidence>
<accession>A0A4T0M1L7</accession>
<dbReference type="GO" id="GO:0005886">
    <property type="term" value="C:plasma membrane"/>
    <property type="evidence" value="ECO:0007669"/>
    <property type="project" value="TreeGrafter"/>
</dbReference>
<dbReference type="InterPro" id="IPR020846">
    <property type="entry name" value="MFS_dom"/>
</dbReference>
<dbReference type="Proteomes" id="UP000310685">
    <property type="component" value="Unassembled WGS sequence"/>
</dbReference>
<dbReference type="Gene3D" id="1.20.1250.20">
    <property type="entry name" value="MFS general substrate transporter like domains"/>
    <property type="match status" value="1"/>
</dbReference>
<dbReference type="PROSITE" id="PS50850">
    <property type="entry name" value="MFS"/>
    <property type="match status" value="1"/>
</dbReference>
<feature type="transmembrane region" description="Helical" evidence="5">
    <location>
        <begin position="185"/>
        <end position="208"/>
    </location>
</feature>
<feature type="transmembrane region" description="Helical" evidence="5">
    <location>
        <begin position="395"/>
        <end position="418"/>
    </location>
</feature>
<feature type="transmembrane region" description="Helical" evidence="5">
    <location>
        <begin position="220"/>
        <end position="238"/>
    </location>
</feature>
<feature type="transmembrane region" description="Helical" evidence="5">
    <location>
        <begin position="105"/>
        <end position="123"/>
    </location>
</feature>
<feature type="transmembrane region" description="Helical" evidence="5">
    <location>
        <begin position="63"/>
        <end position="85"/>
    </location>
</feature>
<sequence>MKSSLEEVLDSPKDETFYYNTDEFKPANQSDTFTSNGKSEEDLVLFEVGDPLNPFNYNSTKKWFIFTVISINTWWLISGSTIFAPATPIIQEEFGTSSIAMKVPIAMYLVGSAFGPVLLISLSEDYGRKIVAIPSLILCYIFFIPQALAHNVETIAVCRFLSGFFGSVLLNYASGIPDLWRDETAGLWGVNLWSFSCEAIMLGSIIGAYTLENLGWRWNFWIQIIIGVPLALVYAIFVPETRGSVILINKTEEIRKKENPNAWTIYEGDKRDLRTLLREVVFRPIAMLFTEPIIFFFSLYDGLNYGLIYLLIESMPLVFEQFGIEAPNNSLLYLSILTGNFLALPCYQFQLKAQDYYTRKQGAYTPEMKLMWGFVGAVCFPLSLYWYAFTGRPEYNYWLPLIGVGIFGFASHILFIFVSDYTIESYASLASSAVTGQSFCREIVAAMCALITHRFYTSVDYPIATVILAAMATASMLIPPIFYIYGPRIRAASRYSLELKRLAEEDRKREEWITQRSARLKETKYQPDYIDAKLNTEN</sequence>
<feature type="transmembrane region" description="Helical" evidence="5">
    <location>
        <begin position="280"/>
        <end position="300"/>
    </location>
</feature>
<proteinExistence type="predicted"/>
<evidence type="ECO:0000256" key="2">
    <source>
        <dbReference type="ARBA" id="ARBA00022692"/>
    </source>
</evidence>
<dbReference type="AlphaFoldDB" id="A0A4T0M1L7"/>
<comment type="subcellular location">
    <subcellularLocation>
        <location evidence="1">Membrane</location>
        <topology evidence="1">Multi-pass membrane protein</topology>
    </subcellularLocation>
</comment>